<gene>
    <name evidence="3" type="ORF">SAMN05660710_03656</name>
</gene>
<evidence type="ECO:0000313" key="4">
    <source>
        <dbReference type="Proteomes" id="UP000199502"/>
    </source>
</evidence>
<dbReference type="STRING" id="336292.SAMN05660710_03656"/>
<protein>
    <submittedName>
        <fullName evidence="3">Cysteine-rich secretory protein family protein</fullName>
    </submittedName>
</protein>
<organism evidence="3 4">
    <name type="scientific">Paracoccus tibetensis</name>
    <dbReference type="NCBI Taxonomy" id="336292"/>
    <lineage>
        <taxon>Bacteria</taxon>
        <taxon>Pseudomonadati</taxon>
        <taxon>Pseudomonadota</taxon>
        <taxon>Alphaproteobacteria</taxon>
        <taxon>Rhodobacterales</taxon>
        <taxon>Paracoccaceae</taxon>
        <taxon>Paracoccus</taxon>
    </lineage>
</organism>
<feature type="region of interest" description="Disordered" evidence="1">
    <location>
        <begin position="302"/>
        <end position="327"/>
    </location>
</feature>
<feature type="region of interest" description="Disordered" evidence="1">
    <location>
        <begin position="44"/>
        <end position="73"/>
    </location>
</feature>
<sequence>MPTEIANALELHVAELVNAARLEAGLRPVHVELHLNSAAQGHSDWMSGGGGLSHQGAGGSTSAGRAGDAEFPLQGGSWHLTENVAQKSISGAPGRGDVEDMHAALMQSSAHQANILDPDVDYLGVGLSTGQMPGGGGMQALYMTQNFASSSQPVLVQEEIDGQMVVTTYVDGEPVEGSSRPVEEEQEEDSPGDGSGEDEDPQQPATAGGSCFVATAAYGDPLHPDVAMLRRLRDEVLVRHPAGRAFIRAYWIIGPRLARLVDAQRPSGRVSRLLLAPWVLGAARLLAGQERHRRVVLPTAWTSKAPSSDPGAPLPEVPPAARWEGLS</sequence>
<dbReference type="CDD" id="cd05379">
    <property type="entry name" value="CAP_bacterial"/>
    <property type="match status" value="1"/>
</dbReference>
<feature type="domain" description="SCP" evidence="2">
    <location>
        <begin position="15"/>
        <end position="145"/>
    </location>
</feature>
<evidence type="ECO:0000259" key="2">
    <source>
        <dbReference type="Pfam" id="PF00188"/>
    </source>
</evidence>
<dbReference type="RefSeq" id="WP_175453434.1">
    <property type="nucleotide sequence ID" value="NZ_FMVT01000021.1"/>
</dbReference>
<dbReference type="InterPro" id="IPR014044">
    <property type="entry name" value="CAP_dom"/>
</dbReference>
<feature type="compositionally biased region" description="Gly residues" evidence="1">
    <location>
        <begin position="47"/>
        <end position="61"/>
    </location>
</feature>
<dbReference type="SUPFAM" id="SSF55797">
    <property type="entry name" value="PR-1-like"/>
    <property type="match status" value="1"/>
</dbReference>
<reference evidence="3 4" key="1">
    <citation type="submission" date="2016-10" db="EMBL/GenBank/DDBJ databases">
        <authorList>
            <person name="de Groot N.N."/>
        </authorList>
    </citation>
    <scope>NUCLEOTIDE SEQUENCE [LARGE SCALE GENOMIC DNA]</scope>
    <source>
        <strain evidence="3 4">CGMCC 1.8925</strain>
    </source>
</reference>
<feature type="region of interest" description="Disordered" evidence="1">
    <location>
        <begin position="173"/>
        <end position="208"/>
    </location>
</feature>
<evidence type="ECO:0000313" key="3">
    <source>
        <dbReference type="EMBL" id="SCY95014.1"/>
    </source>
</evidence>
<dbReference type="InterPro" id="IPR035940">
    <property type="entry name" value="CAP_sf"/>
</dbReference>
<name>A0A1G5K3H8_9RHOB</name>
<proteinExistence type="predicted"/>
<dbReference type="NCBIfam" id="NF041770">
    <property type="entry name" value="CFI_box_CTERM"/>
    <property type="match status" value="1"/>
</dbReference>
<feature type="compositionally biased region" description="Acidic residues" evidence="1">
    <location>
        <begin position="184"/>
        <end position="201"/>
    </location>
</feature>
<dbReference type="InterPro" id="IPR049886">
    <property type="entry name" value="CFI_box_CTERM_dom"/>
</dbReference>
<keyword evidence="4" id="KW-1185">Reference proteome</keyword>
<dbReference type="AlphaFoldDB" id="A0A1G5K3H8"/>
<dbReference type="Pfam" id="PF00188">
    <property type="entry name" value="CAP"/>
    <property type="match status" value="1"/>
</dbReference>
<dbReference type="EMBL" id="FMVT01000021">
    <property type="protein sequence ID" value="SCY95014.1"/>
    <property type="molecule type" value="Genomic_DNA"/>
</dbReference>
<dbReference type="Proteomes" id="UP000199502">
    <property type="component" value="Unassembled WGS sequence"/>
</dbReference>
<accession>A0A1G5K3H8</accession>
<dbReference type="PANTHER" id="PTHR31157">
    <property type="entry name" value="SCP DOMAIN-CONTAINING PROTEIN"/>
    <property type="match status" value="1"/>
</dbReference>
<evidence type="ECO:0000256" key="1">
    <source>
        <dbReference type="SAM" id="MobiDB-lite"/>
    </source>
</evidence>
<dbReference type="PANTHER" id="PTHR31157:SF1">
    <property type="entry name" value="SCP DOMAIN-CONTAINING PROTEIN"/>
    <property type="match status" value="1"/>
</dbReference>
<dbReference type="Gene3D" id="3.40.33.10">
    <property type="entry name" value="CAP"/>
    <property type="match status" value="1"/>
</dbReference>